<dbReference type="PANTHER" id="PTHR12714:SF24">
    <property type="entry name" value="SLR1182 PROTEIN"/>
    <property type="match status" value="1"/>
</dbReference>
<evidence type="ECO:0000256" key="4">
    <source>
        <dbReference type="ARBA" id="ARBA00023136"/>
    </source>
</evidence>
<evidence type="ECO:0000313" key="7">
    <source>
        <dbReference type="Proteomes" id="UP001342418"/>
    </source>
</evidence>
<feature type="transmembrane region" description="Helical" evidence="5">
    <location>
        <begin position="45"/>
        <end position="68"/>
    </location>
</feature>
<accession>A0ABY5MN25</accession>
<dbReference type="InterPro" id="IPR007318">
    <property type="entry name" value="Phopholipid_MeTrfase"/>
</dbReference>
<dbReference type="Proteomes" id="UP001342418">
    <property type="component" value="Chromosome"/>
</dbReference>
<feature type="transmembrane region" description="Helical" evidence="5">
    <location>
        <begin position="17"/>
        <end position="38"/>
    </location>
</feature>
<gene>
    <name evidence="6" type="ORF">NTH_03702</name>
</gene>
<evidence type="ECO:0008006" key="8">
    <source>
        <dbReference type="Google" id="ProtNLM"/>
    </source>
</evidence>
<evidence type="ECO:0000256" key="3">
    <source>
        <dbReference type="ARBA" id="ARBA00022989"/>
    </source>
</evidence>
<keyword evidence="4 5" id="KW-0472">Membrane</keyword>
<evidence type="ECO:0000256" key="5">
    <source>
        <dbReference type="SAM" id="Phobius"/>
    </source>
</evidence>
<sequence length="159" mass="17908">MADTPDAPPSRLPWPPIIYLTAIFLAVIAGFLIPLPWFARPFSDILFATGWLMVAAGIAIDIAAIRAMRRAGTTVMPNRASEHLVTRGPFAFSRNPLYLSNTMITFAIGLITGNAWFIPFGFAAAFATRKLAIEPEERHLALRFGKHYRDYQKKVRRWF</sequence>
<dbReference type="PANTHER" id="PTHR12714">
    <property type="entry name" value="PROTEIN-S ISOPRENYLCYSTEINE O-METHYLTRANSFERASE"/>
    <property type="match status" value="1"/>
</dbReference>
<keyword evidence="7" id="KW-1185">Reference proteome</keyword>
<comment type="subcellular location">
    <subcellularLocation>
        <location evidence="1">Endomembrane system</location>
        <topology evidence="1">Multi-pass membrane protein</topology>
    </subcellularLocation>
</comment>
<name>A0ABY5MN25_9HYPH</name>
<keyword evidence="2 5" id="KW-0812">Transmembrane</keyword>
<dbReference type="Pfam" id="PF04191">
    <property type="entry name" value="PEMT"/>
    <property type="match status" value="1"/>
</dbReference>
<organism evidence="6 7">
    <name type="scientific">Nitratireductor thuwali</name>
    <dbReference type="NCBI Taxonomy" id="2267699"/>
    <lineage>
        <taxon>Bacteria</taxon>
        <taxon>Pseudomonadati</taxon>
        <taxon>Pseudomonadota</taxon>
        <taxon>Alphaproteobacteria</taxon>
        <taxon>Hyphomicrobiales</taxon>
        <taxon>Phyllobacteriaceae</taxon>
        <taxon>Nitratireductor</taxon>
    </lineage>
</organism>
<keyword evidence="3 5" id="KW-1133">Transmembrane helix</keyword>
<dbReference type="EMBL" id="CP030941">
    <property type="protein sequence ID" value="UUP19207.1"/>
    <property type="molecule type" value="Genomic_DNA"/>
</dbReference>
<proteinExistence type="predicted"/>
<dbReference type="RefSeq" id="WP_338531383.1">
    <property type="nucleotide sequence ID" value="NZ_CP030941.1"/>
</dbReference>
<protein>
    <recommendedName>
        <fullName evidence="8">Isoprenylcysteine carboxylmethyltransferase family protein</fullName>
    </recommendedName>
</protein>
<evidence type="ECO:0000256" key="2">
    <source>
        <dbReference type="ARBA" id="ARBA00022692"/>
    </source>
</evidence>
<dbReference type="Gene3D" id="1.20.120.1630">
    <property type="match status" value="1"/>
</dbReference>
<evidence type="ECO:0000256" key="1">
    <source>
        <dbReference type="ARBA" id="ARBA00004127"/>
    </source>
</evidence>
<reference evidence="6 7" key="1">
    <citation type="submission" date="2018-07" db="EMBL/GenBank/DDBJ databases">
        <title>Genome sequence of Nitratireductor thuwali#1536.</title>
        <authorList>
            <person name="Michoud G."/>
            <person name="Merlino G."/>
            <person name="Sefrji F.O."/>
            <person name="Daffonchio D."/>
        </authorList>
    </citation>
    <scope>NUCLEOTIDE SEQUENCE [LARGE SCALE GENOMIC DNA]</scope>
    <source>
        <strain evidence="7">Nit1536</strain>
    </source>
</reference>
<feature type="transmembrane region" description="Helical" evidence="5">
    <location>
        <begin position="103"/>
        <end position="128"/>
    </location>
</feature>
<evidence type="ECO:0000313" key="6">
    <source>
        <dbReference type="EMBL" id="UUP19207.1"/>
    </source>
</evidence>